<evidence type="ECO:0000256" key="6">
    <source>
        <dbReference type="PIRNR" id="PIRNR000077"/>
    </source>
</evidence>
<keyword evidence="3 8" id="KW-1015">Disulfide bond</keyword>
<keyword evidence="2" id="KW-0963">Cytoplasm</keyword>
<dbReference type="OrthoDB" id="9790390at2"/>
<evidence type="ECO:0000256" key="1">
    <source>
        <dbReference type="ARBA" id="ARBA00004496"/>
    </source>
</evidence>
<dbReference type="SUPFAM" id="SSF52833">
    <property type="entry name" value="Thioredoxin-like"/>
    <property type="match status" value="1"/>
</dbReference>
<evidence type="ECO:0000256" key="4">
    <source>
        <dbReference type="ARBA" id="ARBA00038353"/>
    </source>
</evidence>
<name>A0A4P7AGT0_9MOLU</name>
<protein>
    <recommendedName>
        <fullName evidence="5 6">Thioredoxin</fullName>
    </recommendedName>
</protein>
<feature type="site" description="Contributes to redox potential value" evidence="7">
    <location>
        <position position="30"/>
    </location>
</feature>
<organism evidence="10 11">
    <name type="scientific">Spiroplasma gladiatoris</name>
    <dbReference type="NCBI Taxonomy" id="2143"/>
    <lineage>
        <taxon>Bacteria</taxon>
        <taxon>Bacillati</taxon>
        <taxon>Mycoplasmatota</taxon>
        <taxon>Mollicutes</taxon>
        <taxon>Entomoplasmatales</taxon>
        <taxon>Spiroplasmataceae</taxon>
        <taxon>Spiroplasma</taxon>
    </lineage>
</organism>
<reference evidence="10 11" key="1">
    <citation type="submission" date="2019-03" db="EMBL/GenBank/DDBJ databases">
        <title>Complete genome sequence of Spiroplasma gladiatoris TG-1 (DSM 22552).</title>
        <authorList>
            <person name="Lin Y.-C."/>
            <person name="Chou L."/>
            <person name="Kuo C.-H."/>
        </authorList>
    </citation>
    <scope>NUCLEOTIDE SEQUENCE [LARGE SCALE GENOMIC DNA]</scope>
    <source>
        <strain evidence="10 11">TG-1</strain>
    </source>
</reference>
<accession>A0A4P7AGT0</accession>
<dbReference type="PANTHER" id="PTHR10438:SF468">
    <property type="entry name" value="THIOREDOXIN-1-RELATED"/>
    <property type="match status" value="1"/>
</dbReference>
<dbReference type="Pfam" id="PF00085">
    <property type="entry name" value="Thioredoxin"/>
    <property type="match status" value="1"/>
</dbReference>
<evidence type="ECO:0000256" key="3">
    <source>
        <dbReference type="ARBA" id="ARBA00023157"/>
    </source>
</evidence>
<keyword evidence="11" id="KW-1185">Reference proteome</keyword>
<dbReference type="PROSITE" id="PS51352">
    <property type="entry name" value="THIOREDOXIN_2"/>
    <property type="match status" value="1"/>
</dbReference>
<dbReference type="InterPro" id="IPR036249">
    <property type="entry name" value="Thioredoxin-like_sf"/>
</dbReference>
<feature type="domain" description="Thioredoxin" evidence="9">
    <location>
        <begin position="1"/>
        <end position="100"/>
    </location>
</feature>
<feature type="active site" description="Nucleophile" evidence="7">
    <location>
        <position position="29"/>
    </location>
</feature>
<comment type="similarity">
    <text evidence="4">Belongs to the thioredoxin family. Plant H-type subfamily.</text>
</comment>
<dbReference type="CDD" id="cd02947">
    <property type="entry name" value="TRX_family"/>
    <property type="match status" value="1"/>
</dbReference>
<sequence>MAKIISTTEEFNAEISKPNTVVDFYADWCGPCKMFAPLFDQVSQEATDSNFIKVNVDELREVADKYEIKSIPTVVKFENGNEVKRNVGSLGKDALLDFAK</sequence>
<dbReference type="AlphaFoldDB" id="A0A4P7AGT0"/>
<dbReference type="Proteomes" id="UP000294309">
    <property type="component" value="Chromosome"/>
</dbReference>
<evidence type="ECO:0000313" key="10">
    <source>
        <dbReference type="EMBL" id="QBQ07352.1"/>
    </source>
</evidence>
<dbReference type="PRINTS" id="PR00421">
    <property type="entry name" value="THIOREDOXIN"/>
</dbReference>
<dbReference type="GO" id="GO:0015035">
    <property type="term" value="F:protein-disulfide reductase activity"/>
    <property type="evidence" value="ECO:0007669"/>
    <property type="project" value="UniProtKB-UniRule"/>
</dbReference>
<dbReference type="Gene3D" id="3.40.30.10">
    <property type="entry name" value="Glutaredoxin"/>
    <property type="match status" value="1"/>
</dbReference>
<evidence type="ECO:0000256" key="5">
    <source>
        <dbReference type="NCBIfam" id="TIGR01068"/>
    </source>
</evidence>
<feature type="site" description="Deprotonates C-terminal active site Cys" evidence="7">
    <location>
        <position position="23"/>
    </location>
</feature>
<dbReference type="PROSITE" id="PS00194">
    <property type="entry name" value="THIOREDOXIN_1"/>
    <property type="match status" value="1"/>
</dbReference>
<dbReference type="PANTHER" id="PTHR10438">
    <property type="entry name" value="THIOREDOXIN"/>
    <property type="match status" value="1"/>
</dbReference>
<dbReference type="InterPro" id="IPR013766">
    <property type="entry name" value="Thioredoxin_domain"/>
</dbReference>
<feature type="active site" description="Nucleophile" evidence="7">
    <location>
        <position position="32"/>
    </location>
</feature>
<dbReference type="InterPro" id="IPR005746">
    <property type="entry name" value="Thioredoxin"/>
</dbReference>
<feature type="disulfide bond" description="Redox-active" evidence="8">
    <location>
        <begin position="29"/>
        <end position="32"/>
    </location>
</feature>
<dbReference type="NCBIfam" id="TIGR01068">
    <property type="entry name" value="thioredoxin"/>
    <property type="match status" value="1"/>
</dbReference>
<feature type="site" description="Contributes to redox potential value" evidence="7">
    <location>
        <position position="31"/>
    </location>
</feature>
<evidence type="ECO:0000256" key="2">
    <source>
        <dbReference type="ARBA" id="ARBA00022490"/>
    </source>
</evidence>
<dbReference type="InterPro" id="IPR017937">
    <property type="entry name" value="Thioredoxin_CS"/>
</dbReference>
<evidence type="ECO:0000313" key="11">
    <source>
        <dbReference type="Proteomes" id="UP000294309"/>
    </source>
</evidence>
<proteinExistence type="inferred from homology"/>
<evidence type="ECO:0000256" key="7">
    <source>
        <dbReference type="PIRSR" id="PIRSR000077-1"/>
    </source>
</evidence>
<evidence type="ECO:0000256" key="8">
    <source>
        <dbReference type="PIRSR" id="PIRSR000077-4"/>
    </source>
</evidence>
<evidence type="ECO:0000259" key="9">
    <source>
        <dbReference type="PROSITE" id="PS51352"/>
    </source>
</evidence>
<dbReference type="RefSeq" id="WP_134297153.1">
    <property type="nucleotide sequence ID" value="NZ_CP038013.1"/>
</dbReference>
<gene>
    <name evidence="10" type="primary">trxA</name>
    <name evidence="10" type="ORF">SGLAD_v1c01530</name>
</gene>
<dbReference type="GO" id="GO:0005737">
    <property type="term" value="C:cytoplasm"/>
    <property type="evidence" value="ECO:0007669"/>
    <property type="project" value="UniProtKB-SubCell"/>
</dbReference>
<keyword evidence="8" id="KW-0676">Redox-active center</keyword>
<dbReference type="EMBL" id="CP038013">
    <property type="protein sequence ID" value="QBQ07352.1"/>
    <property type="molecule type" value="Genomic_DNA"/>
</dbReference>
<dbReference type="PIRSF" id="PIRSF000077">
    <property type="entry name" value="Thioredoxin"/>
    <property type="match status" value="1"/>
</dbReference>
<comment type="subcellular location">
    <subcellularLocation>
        <location evidence="1">Cytoplasm</location>
    </subcellularLocation>
</comment>
<dbReference type="InterPro" id="IPR050620">
    <property type="entry name" value="Thioredoxin_H-type-like"/>
</dbReference>
<dbReference type="KEGG" id="sgq:SGLAD_v1c01530"/>